<sequence>MKSLLRFGFSLGLGALCLAPLHRGHAQDAGGARIAVVVNGAVITNQDVDARARLFALSAGLPQNPEVLDRLKPQITSELIDQALQLQAIERHKVVVPQDKIAAALARIDKANGLPPGGLQKKLAAVGIPYSTLVQQFRTELGWTDVLKKELGENLRPTREDVLAEQRAMKHELGQTQYHVAEIFIPIERPSDEANAKRFADTVIKQLRNGAPFPVVAAQFSQSQSALTGGDRGWVAPDLLDPTVRAIVERMPAGAISDPVRVAGGFEIVNLLGTRKFGEVKETTLHIRQVFLPFPAPFQGGQPTAGQLAVLSHATAMRGGLHDCSAVSAANAAAGNVRKADPGPVNLATVQPAAFQSLLSGLPIGQISQPLVSHNGVALVMVCSRKTSTTGLPSLNEIGSLLIQRRVSLESQQLMDTLHRNAVIQREPG</sequence>
<dbReference type="InterPro" id="IPR000297">
    <property type="entry name" value="PPIase_PpiC"/>
</dbReference>
<name>A0AAW9DT53_ACIAO</name>
<dbReference type="InterPro" id="IPR015391">
    <property type="entry name" value="SurA_N"/>
</dbReference>
<protein>
    <recommendedName>
        <fullName evidence="1">Parvulin-like PPIase</fullName>
    </recommendedName>
    <alternativeName>
        <fullName evidence="7">Peptidyl-prolyl cis-trans isomerase plp</fullName>
    </alternativeName>
    <alternativeName>
        <fullName evidence="8">Rotamase plp</fullName>
    </alternativeName>
</protein>
<evidence type="ECO:0000256" key="4">
    <source>
        <dbReference type="ARBA" id="ARBA00023110"/>
    </source>
</evidence>
<dbReference type="AlphaFoldDB" id="A0AAW9DT53"/>
<feature type="domain" description="PpiC" evidence="10">
    <location>
        <begin position="175"/>
        <end position="273"/>
    </location>
</feature>
<dbReference type="Gene3D" id="1.10.4030.10">
    <property type="entry name" value="Porin chaperone SurA, peptide-binding domain"/>
    <property type="match status" value="1"/>
</dbReference>
<dbReference type="InterPro" id="IPR046357">
    <property type="entry name" value="PPIase_dom_sf"/>
</dbReference>
<reference evidence="11 12" key="1">
    <citation type="submission" date="2023-11" db="EMBL/GenBank/DDBJ databases">
        <title>MicrobeMod: A computational toolkit for identifying prokaryotic methylation and restriction-modification with nanopore sequencing.</title>
        <authorList>
            <person name="Crits-Christoph A."/>
            <person name="Kang S.C."/>
            <person name="Lee H."/>
            <person name="Ostrov N."/>
        </authorList>
    </citation>
    <scope>NUCLEOTIDE SEQUENCE [LARGE SCALE GENOMIC DNA]</scope>
    <source>
        <strain evidence="11 12">DSMZ 700</strain>
    </source>
</reference>
<keyword evidence="2" id="KW-0732">Signal</keyword>
<dbReference type="Pfam" id="PF00639">
    <property type="entry name" value="Rotamase"/>
    <property type="match status" value="1"/>
</dbReference>
<keyword evidence="5" id="KW-0143">Chaperone</keyword>
<evidence type="ECO:0000256" key="2">
    <source>
        <dbReference type="ARBA" id="ARBA00022729"/>
    </source>
</evidence>
<dbReference type="PANTHER" id="PTHR47637">
    <property type="entry name" value="CHAPERONE SURA"/>
    <property type="match status" value="1"/>
</dbReference>
<dbReference type="InterPro" id="IPR050280">
    <property type="entry name" value="OMP_Chaperone_SurA"/>
</dbReference>
<evidence type="ECO:0000256" key="1">
    <source>
        <dbReference type="ARBA" id="ARBA00018370"/>
    </source>
</evidence>
<dbReference type="PROSITE" id="PS50198">
    <property type="entry name" value="PPIC_PPIASE_2"/>
    <property type="match status" value="1"/>
</dbReference>
<evidence type="ECO:0000256" key="8">
    <source>
        <dbReference type="ARBA" id="ARBA00031484"/>
    </source>
</evidence>
<evidence type="ECO:0000256" key="6">
    <source>
        <dbReference type="ARBA" id="ARBA00023235"/>
    </source>
</evidence>
<dbReference type="Proteomes" id="UP001279553">
    <property type="component" value="Unassembled WGS sequence"/>
</dbReference>
<evidence type="ECO:0000259" key="10">
    <source>
        <dbReference type="PROSITE" id="PS50198"/>
    </source>
</evidence>
<dbReference type="PANTHER" id="PTHR47637:SF1">
    <property type="entry name" value="CHAPERONE SURA"/>
    <property type="match status" value="1"/>
</dbReference>
<organism evidence="11 12">
    <name type="scientific">Acidiphilium acidophilum</name>
    <name type="common">Thiobacillus acidophilus</name>
    <dbReference type="NCBI Taxonomy" id="76588"/>
    <lineage>
        <taxon>Bacteria</taxon>
        <taxon>Pseudomonadati</taxon>
        <taxon>Pseudomonadota</taxon>
        <taxon>Alphaproteobacteria</taxon>
        <taxon>Acetobacterales</taxon>
        <taxon>Acidocellaceae</taxon>
        <taxon>Acidiphilium</taxon>
    </lineage>
</organism>
<dbReference type="RefSeq" id="WP_319615121.1">
    <property type="nucleotide sequence ID" value="NZ_JAWXYB010000018.1"/>
</dbReference>
<dbReference type="SUPFAM" id="SSF54534">
    <property type="entry name" value="FKBP-like"/>
    <property type="match status" value="1"/>
</dbReference>
<dbReference type="GO" id="GO:0003755">
    <property type="term" value="F:peptidyl-prolyl cis-trans isomerase activity"/>
    <property type="evidence" value="ECO:0007669"/>
    <property type="project" value="UniProtKB-KW"/>
</dbReference>
<keyword evidence="12" id="KW-1185">Reference proteome</keyword>
<evidence type="ECO:0000256" key="7">
    <source>
        <dbReference type="ARBA" id="ARBA00030642"/>
    </source>
</evidence>
<keyword evidence="6 9" id="KW-0413">Isomerase</keyword>
<keyword evidence="3" id="KW-0574">Periplasm</keyword>
<comment type="caution">
    <text evidence="11">The sequence shown here is derived from an EMBL/GenBank/DDBJ whole genome shotgun (WGS) entry which is preliminary data.</text>
</comment>
<evidence type="ECO:0000256" key="5">
    <source>
        <dbReference type="ARBA" id="ARBA00023186"/>
    </source>
</evidence>
<dbReference type="Pfam" id="PF09312">
    <property type="entry name" value="SurA_N"/>
    <property type="match status" value="1"/>
</dbReference>
<proteinExistence type="predicted"/>
<evidence type="ECO:0000256" key="3">
    <source>
        <dbReference type="ARBA" id="ARBA00022764"/>
    </source>
</evidence>
<keyword evidence="4 9" id="KW-0697">Rotamase</keyword>
<evidence type="ECO:0000313" key="11">
    <source>
        <dbReference type="EMBL" id="MDX5932274.1"/>
    </source>
</evidence>
<dbReference type="SUPFAM" id="SSF109998">
    <property type="entry name" value="Triger factor/SurA peptide-binding domain-like"/>
    <property type="match status" value="1"/>
</dbReference>
<dbReference type="InterPro" id="IPR027304">
    <property type="entry name" value="Trigger_fact/SurA_dom_sf"/>
</dbReference>
<evidence type="ECO:0000256" key="9">
    <source>
        <dbReference type="PROSITE-ProRule" id="PRU00278"/>
    </source>
</evidence>
<gene>
    <name evidence="11" type="ORF">SIL87_16070</name>
</gene>
<dbReference type="Gene3D" id="3.10.50.40">
    <property type="match status" value="1"/>
</dbReference>
<dbReference type="EMBL" id="JAWXYB010000018">
    <property type="protein sequence ID" value="MDX5932274.1"/>
    <property type="molecule type" value="Genomic_DNA"/>
</dbReference>
<evidence type="ECO:0000313" key="12">
    <source>
        <dbReference type="Proteomes" id="UP001279553"/>
    </source>
</evidence>
<accession>A0AAW9DT53</accession>